<dbReference type="eggNOG" id="COG1670">
    <property type="taxonomic scope" value="Bacteria"/>
</dbReference>
<proteinExistence type="predicted"/>
<dbReference type="PANTHER" id="PTHR43792">
    <property type="entry name" value="GNAT FAMILY, PUTATIVE (AFU_ORTHOLOGUE AFUA_3G00765)-RELATED-RELATED"/>
    <property type="match status" value="1"/>
</dbReference>
<dbReference type="PATRIC" id="fig|243090.15.peg.1355"/>
<evidence type="ECO:0000313" key="4">
    <source>
        <dbReference type="Proteomes" id="UP000001025"/>
    </source>
</evidence>
<dbReference type="HOGENOM" id="CLU_013985_3_1_0"/>
<dbReference type="InParanoid" id="Q7UV20"/>
<accession>Q7UV20</accession>
<sequence>MAAKDCTGSRSRETRTMRRSYTTGPETARLEHRAFTVDDAAEFFALNSNPDVMRLTGEPLLTSLDAAREAIAKYPDFREVGYGRWACILKQTRVIIGFCGLKYLPEMDLVDIGYRFRPQYWGHGFATEACAACLDFGFETLCLPEIFAFVLPENVASIRVLEKVGMRSDGEIMYDGLLAFRFVKPAPRIREPAGAPERPK</sequence>
<dbReference type="InterPro" id="IPR016181">
    <property type="entry name" value="Acyl_CoA_acyltransferase"/>
</dbReference>
<dbReference type="STRING" id="243090.RB2931"/>
<dbReference type="PROSITE" id="PS51186">
    <property type="entry name" value="GNAT"/>
    <property type="match status" value="1"/>
</dbReference>
<dbReference type="PANTHER" id="PTHR43792:SF1">
    <property type="entry name" value="N-ACETYLTRANSFERASE DOMAIN-CONTAINING PROTEIN"/>
    <property type="match status" value="1"/>
</dbReference>
<dbReference type="InterPro" id="IPR051531">
    <property type="entry name" value="N-acetyltransferase"/>
</dbReference>
<dbReference type="SUPFAM" id="SSF55729">
    <property type="entry name" value="Acyl-CoA N-acyltransferases (Nat)"/>
    <property type="match status" value="1"/>
</dbReference>
<protein>
    <recommendedName>
        <fullName evidence="2">N-acetyltransferase domain-containing protein</fullName>
    </recommendedName>
</protein>
<feature type="domain" description="N-acetyltransferase" evidence="2">
    <location>
        <begin position="30"/>
        <end position="187"/>
    </location>
</feature>
<evidence type="ECO:0000313" key="3">
    <source>
        <dbReference type="EMBL" id="CAD72907.1"/>
    </source>
</evidence>
<evidence type="ECO:0000259" key="2">
    <source>
        <dbReference type="PROSITE" id="PS51186"/>
    </source>
</evidence>
<dbReference type="EnsemblBacteria" id="CAD72907">
    <property type="protein sequence ID" value="CAD72907"/>
    <property type="gene ID" value="RB2931"/>
</dbReference>
<keyword evidence="4" id="KW-1185">Reference proteome</keyword>
<name>Q7UV20_RHOBA</name>
<organism evidence="3 4">
    <name type="scientific">Rhodopirellula baltica (strain DSM 10527 / NCIMB 13988 / SH1)</name>
    <dbReference type="NCBI Taxonomy" id="243090"/>
    <lineage>
        <taxon>Bacteria</taxon>
        <taxon>Pseudomonadati</taxon>
        <taxon>Planctomycetota</taxon>
        <taxon>Planctomycetia</taxon>
        <taxon>Pirellulales</taxon>
        <taxon>Pirellulaceae</taxon>
        <taxon>Rhodopirellula</taxon>
    </lineage>
</organism>
<evidence type="ECO:0000256" key="1">
    <source>
        <dbReference type="SAM" id="MobiDB-lite"/>
    </source>
</evidence>
<dbReference type="KEGG" id="rba:RB2931"/>
<feature type="region of interest" description="Disordered" evidence="1">
    <location>
        <begin position="1"/>
        <end position="25"/>
    </location>
</feature>
<dbReference type="Pfam" id="PF13302">
    <property type="entry name" value="Acetyltransf_3"/>
    <property type="match status" value="1"/>
</dbReference>
<dbReference type="GO" id="GO:0016747">
    <property type="term" value="F:acyltransferase activity, transferring groups other than amino-acyl groups"/>
    <property type="evidence" value="ECO:0007669"/>
    <property type="project" value="InterPro"/>
</dbReference>
<dbReference type="Proteomes" id="UP000001025">
    <property type="component" value="Chromosome"/>
</dbReference>
<dbReference type="OrthoDB" id="9795206at2"/>
<gene>
    <name evidence="3" type="ordered locus">RB2931</name>
</gene>
<dbReference type="InterPro" id="IPR000182">
    <property type="entry name" value="GNAT_dom"/>
</dbReference>
<dbReference type="AlphaFoldDB" id="Q7UV20"/>
<dbReference type="Gene3D" id="3.40.630.30">
    <property type="match status" value="1"/>
</dbReference>
<reference evidence="3 4" key="1">
    <citation type="journal article" date="2003" name="Proc. Natl. Acad. Sci. U.S.A.">
        <title>Complete genome sequence of the marine planctomycete Pirellula sp. strain 1.</title>
        <authorList>
            <person name="Gloeckner F.O."/>
            <person name="Kube M."/>
            <person name="Bauer M."/>
            <person name="Teeling H."/>
            <person name="Lombardot T."/>
            <person name="Ludwig W."/>
            <person name="Gade D."/>
            <person name="Beck A."/>
            <person name="Borzym K."/>
            <person name="Heitmann K."/>
            <person name="Rabus R."/>
            <person name="Schlesner H."/>
            <person name="Amann R."/>
            <person name="Reinhardt R."/>
        </authorList>
    </citation>
    <scope>NUCLEOTIDE SEQUENCE [LARGE SCALE GENOMIC DNA]</scope>
    <source>
        <strain evidence="4">DSM 10527 / NCIMB 13988 / SH1</strain>
    </source>
</reference>
<dbReference type="EMBL" id="BX294137">
    <property type="protein sequence ID" value="CAD72907.1"/>
    <property type="molecule type" value="Genomic_DNA"/>
</dbReference>